<evidence type="ECO:0000313" key="2">
    <source>
        <dbReference type="Proteomes" id="UP000603602"/>
    </source>
</evidence>
<proteinExistence type="predicted"/>
<comment type="caution">
    <text evidence="1">The sequence shown here is derived from an EMBL/GenBank/DDBJ whole genome shotgun (WGS) entry which is preliminary data.</text>
</comment>
<dbReference type="EMBL" id="JACYTO010000002">
    <property type="protein sequence ID" value="MBD8503405.1"/>
    <property type="molecule type" value="Genomic_DNA"/>
</dbReference>
<accession>A0ABR9BD31</accession>
<keyword evidence="2" id="KW-1185">Reference proteome</keyword>
<dbReference type="Proteomes" id="UP000603602">
    <property type="component" value="Unassembled WGS sequence"/>
</dbReference>
<gene>
    <name evidence="1" type="ORF">IFO67_10975</name>
</gene>
<protein>
    <recommendedName>
        <fullName evidence="3">Formylmethanofuran dehydrogenase subunit E domain-containing protein</fullName>
    </recommendedName>
</protein>
<dbReference type="RefSeq" id="WP_187718245.1">
    <property type="nucleotide sequence ID" value="NZ_JACTAH010000002.1"/>
</dbReference>
<sequence>MTLPAFFARVPRLRLYDPLAEFLGAAEHGILDYGYEDAVKLAGHSCPTVASAYALGCQALTALYPGELPERGGVRIDFAQPLEEGVTGVTAAVLGLLSGAAQAGGFKGLAGRFVRRDLQHFAQEQPLALRFTRLDNGATVDAQADLSLVPPAAEMPALMGRCIRGEAAAAEQRLFGQLWQQRVERILLEHWDDPAVFRILPAN</sequence>
<organism evidence="1 2">
    <name type="scientific">Thauera sedimentorum</name>
    <dbReference type="NCBI Taxonomy" id="2767595"/>
    <lineage>
        <taxon>Bacteria</taxon>
        <taxon>Pseudomonadati</taxon>
        <taxon>Pseudomonadota</taxon>
        <taxon>Betaproteobacteria</taxon>
        <taxon>Rhodocyclales</taxon>
        <taxon>Zoogloeaceae</taxon>
        <taxon>Thauera</taxon>
    </lineage>
</organism>
<evidence type="ECO:0008006" key="3">
    <source>
        <dbReference type="Google" id="ProtNLM"/>
    </source>
</evidence>
<reference evidence="2" key="1">
    <citation type="submission" date="2023-07" db="EMBL/GenBank/DDBJ databases">
        <title>Thauera sp. CAU 1555 isolated from sand of Yaerae Beach.</title>
        <authorList>
            <person name="Kim W."/>
        </authorList>
    </citation>
    <scope>NUCLEOTIDE SEQUENCE [LARGE SCALE GENOMIC DNA]</scope>
    <source>
        <strain evidence="2">CAU 1555</strain>
    </source>
</reference>
<name>A0ABR9BD31_9RHOO</name>
<evidence type="ECO:0000313" key="1">
    <source>
        <dbReference type="EMBL" id="MBD8503405.1"/>
    </source>
</evidence>